<evidence type="ECO:0000313" key="3">
    <source>
        <dbReference type="Proteomes" id="UP000501780"/>
    </source>
</evidence>
<keyword evidence="1" id="KW-0732">Signal</keyword>
<dbReference type="EMBL" id="CP050831">
    <property type="protein sequence ID" value="QIU95088.1"/>
    <property type="molecule type" value="Genomic_DNA"/>
</dbReference>
<organism evidence="2 3">
    <name type="scientific">Bacteroides faecium</name>
    <dbReference type="NCBI Taxonomy" id="2715212"/>
    <lineage>
        <taxon>Bacteria</taxon>
        <taxon>Pseudomonadati</taxon>
        <taxon>Bacteroidota</taxon>
        <taxon>Bacteroidia</taxon>
        <taxon>Bacteroidales</taxon>
        <taxon>Bacteroidaceae</taxon>
        <taxon>Bacteroides</taxon>
    </lineage>
</organism>
<proteinExistence type="predicted"/>
<accession>A0A6H0KRE7</accession>
<gene>
    <name evidence="2" type="ORF">BacF7301_13460</name>
</gene>
<evidence type="ECO:0000313" key="2">
    <source>
        <dbReference type="EMBL" id="QIU95088.1"/>
    </source>
</evidence>
<dbReference type="InterPro" id="IPR032774">
    <property type="entry name" value="WG_beta_rep"/>
</dbReference>
<dbReference type="KEGG" id="bfc:BacF7301_13460"/>
<feature type="signal peptide" evidence="1">
    <location>
        <begin position="1"/>
        <end position="23"/>
    </location>
</feature>
<dbReference type="AlphaFoldDB" id="A0A6H0KRE7"/>
<dbReference type="Proteomes" id="UP000501780">
    <property type="component" value="Chromosome"/>
</dbReference>
<sequence length="687" mass="76778">MKKSILIGLIAFITLGSSGTLFAQDLTLQRDKKGRVGLVDAKGKFVVKPKYDEIGNFEGGLAKVRIKDKFGFINEKGDVVLKVQYSVIEDFVDGVAKICIGAKYNKNTDDLEGGKWGYVEDNGEILIKPIYDDIEYFNKFNIAKTKKGKVYGWVSRYGQELIKPEYTEIGELIDGMARVCKGGKIGKSGQLENGKWGFVDDGGRIVIKVKYRSAGEFCEGVAWVGTGPMRYSYINKQGMVISEDSYTNNNARNGIIIQQKMLHKKESKTGKKGMFYGILDTRGMVLEDFVYNAIAMNQHNWASALDISTGKSYFLHNENGKITKLEAGALDFKFNNEIERYTIGDKSGYVRRDGKLMIEPKYKVLGDYTDYTIASENGSGFGYLSKTGDVLIPFEYDKTSAFNDGYASVCKQNKWYVIDSKNNVTLTTDMDYLGVYSEGLIPAMKGGKAGFISLDGKEAMPFNYEMVSSVHKGKFNYKENGKWGIKDAKGTVLLAPAYEDLSNFYDEFGNKILANAGKFGLLNFEEKEILSPTFDFLGLDSQHGIYIVSQKVTKDNCKKAADIMKEYIMGESQKGLLDSNLYANLGIDMDKVKGKVMKKMEKGGTFAPEKFIGESLWGAVSKDGQVIIEAYCPVSPLSAYQVVIGQYGQKKVSADDIEYLMKHPGYYIVNYNRFKVSEVIPEELWDF</sequence>
<dbReference type="PANTHER" id="PTHR37841:SF1">
    <property type="entry name" value="DUF3298 DOMAIN-CONTAINING PROTEIN"/>
    <property type="match status" value="1"/>
</dbReference>
<dbReference type="PANTHER" id="PTHR37841">
    <property type="entry name" value="GLR2918 PROTEIN"/>
    <property type="match status" value="1"/>
</dbReference>
<dbReference type="Pfam" id="PF14903">
    <property type="entry name" value="WG_beta_rep"/>
    <property type="match status" value="7"/>
</dbReference>
<reference evidence="2 3" key="1">
    <citation type="submission" date="2020-03" db="EMBL/GenBank/DDBJ databases">
        <title>Genomic analysis of Bacteroides faecium CBA7301.</title>
        <authorList>
            <person name="Kim J."/>
            <person name="Roh S.W."/>
        </authorList>
    </citation>
    <scope>NUCLEOTIDE SEQUENCE [LARGE SCALE GENOMIC DNA]</scope>
    <source>
        <strain evidence="2 3">CBA7301</strain>
    </source>
</reference>
<name>A0A6H0KRE7_9BACE</name>
<feature type="chain" id="PRO_5026333528" evidence="1">
    <location>
        <begin position="24"/>
        <end position="687"/>
    </location>
</feature>
<evidence type="ECO:0000256" key="1">
    <source>
        <dbReference type="SAM" id="SignalP"/>
    </source>
</evidence>
<protein>
    <submittedName>
        <fullName evidence="2">WG repeat-containing protein</fullName>
    </submittedName>
</protein>
<dbReference type="RefSeq" id="WP_167963558.1">
    <property type="nucleotide sequence ID" value="NZ_CP050831.1"/>
</dbReference>
<keyword evidence="3" id="KW-1185">Reference proteome</keyword>